<dbReference type="Proteomes" id="UP001165063">
    <property type="component" value="Unassembled WGS sequence"/>
</dbReference>
<name>A0A9W6Z5Z9_AMBMO</name>
<gene>
    <name evidence="1" type="ORF">Amon01_000784400</name>
</gene>
<organism evidence="1 2">
    <name type="scientific">Ambrosiozyma monospora</name>
    <name type="common">Yeast</name>
    <name type="synonym">Endomycopsis monosporus</name>
    <dbReference type="NCBI Taxonomy" id="43982"/>
    <lineage>
        <taxon>Eukaryota</taxon>
        <taxon>Fungi</taxon>
        <taxon>Dikarya</taxon>
        <taxon>Ascomycota</taxon>
        <taxon>Saccharomycotina</taxon>
        <taxon>Pichiomycetes</taxon>
        <taxon>Pichiales</taxon>
        <taxon>Pichiaceae</taxon>
        <taxon>Ambrosiozyma</taxon>
    </lineage>
</organism>
<sequence length="113" mass="12674">MFSLGDDLDFEKTSFKMVPGDSNNISTEGFNDNFFYAPANFQSQNLDVSISPQQQPTYPIQQHIQSQQIFSNSQQLQGSHYEQDSIATNALISNTPAFDTLSSSTVNFTNPFY</sequence>
<reference evidence="1" key="1">
    <citation type="submission" date="2023-04" db="EMBL/GenBank/DDBJ databases">
        <title>Ambrosiozyma monospora NBRC 1965.</title>
        <authorList>
            <person name="Ichikawa N."/>
            <person name="Sato H."/>
            <person name="Tonouchi N."/>
        </authorList>
    </citation>
    <scope>NUCLEOTIDE SEQUENCE</scope>
    <source>
        <strain evidence="1">NBRC 1965</strain>
    </source>
</reference>
<proteinExistence type="predicted"/>
<dbReference type="EMBL" id="BSXU01006152">
    <property type="protein sequence ID" value="GMG55772.1"/>
    <property type="molecule type" value="Genomic_DNA"/>
</dbReference>
<evidence type="ECO:0000313" key="2">
    <source>
        <dbReference type="Proteomes" id="UP001165063"/>
    </source>
</evidence>
<evidence type="ECO:0000313" key="1">
    <source>
        <dbReference type="EMBL" id="GMG55772.1"/>
    </source>
</evidence>
<comment type="caution">
    <text evidence="1">The sequence shown here is derived from an EMBL/GenBank/DDBJ whole genome shotgun (WGS) entry which is preliminary data.</text>
</comment>
<dbReference type="AlphaFoldDB" id="A0A9W6Z5Z9"/>
<accession>A0A9W6Z5Z9</accession>
<protein>
    <submittedName>
        <fullName evidence="1">Unnamed protein product</fullName>
    </submittedName>
</protein>
<keyword evidence="2" id="KW-1185">Reference proteome</keyword>